<evidence type="ECO:0000256" key="1">
    <source>
        <dbReference type="SAM" id="MobiDB-lite"/>
    </source>
</evidence>
<evidence type="ECO:0000313" key="3">
    <source>
        <dbReference type="Proteomes" id="UP000287033"/>
    </source>
</evidence>
<feature type="region of interest" description="Disordered" evidence="1">
    <location>
        <begin position="22"/>
        <end position="69"/>
    </location>
</feature>
<organism evidence="2 3">
    <name type="scientific">Chiloscyllium punctatum</name>
    <name type="common">Brownbanded bambooshark</name>
    <name type="synonym">Hemiscyllium punctatum</name>
    <dbReference type="NCBI Taxonomy" id="137246"/>
    <lineage>
        <taxon>Eukaryota</taxon>
        <taxon>Metazoa</taxon>
        <taxon>Chordata</taxon>
        <taxon>Craniata</taxon>
        <taxon>Vertebrata</taxon>
        <taxon>Chondrichthyes</taxon>
        <taxon>Elasmobranchii</taxon>
        <taxon>Galeomorphii</taxon>
        <taxon>Galeoidea</taxon>
        <taxon>Orectolobiformes</taxon>
        <taxon>Hemiscylliidae</taxon>
        <taxon>Chiloscyllium</taxon>
    </lineage>
</organism>
<reference evidence="2 3" key="1">
    <citation type="journal article" date="2018" name="Nat. Ecol. Evol.">
        <title>Shark genomes provide insights into elasmobranch evolution and the origin of vertebrates.</title>
        <authorList>
            <person name="Hara Y"/>
            <person name="Yamaguchi K"/>
            <person name="Onimaru K"/>
            <person name="Kadota M"/>
            <person name="Koyanagi M"/>
            <person name="Keeley SD"/>
            <person name="Tatsumi K"/>
            <person name="Tanaka K"/>
            <person name="Motone F"/>
            <person name="Kageyama Y"/>
            <person name="Nozu R"/>
            <person name="Adachi N"/>
            <person name="Nishimura O"/>
            <person name="Nakagawa R"/>
            <person name="Tanegashima C"/>
            <person name="Kiyatake I"/>
            <person name="Matsumoto R"/>
            <person name="Murakumo K"/>
            <person name="Nishida K"/>
            <person name="Terakita A"/>
            <person name="Kuratani S"/>
            <person name="Sato K"/>
            <person name="Hyodo S Kuraku.S."/>
        </authorList>
    </citation>
    <scope>NUCLEOTIDE SEQUENCE [LARGE SCALE GENOMIC DNA]</scope>
</reference>
<gene>
    <name evidence="2" type="ORF">chiPu_0008265</name>
</gene>
<comment type="caution">
    <text evidence="2">The sequence shown here is derived from an EMBL/GenBank/DDBJ whole genome shotgun (WGS) entry which is preliminary data.</text>
</comment>
<keyword evidence="3" id="KW-1185">Reference proteome</keyword>
<dbReference type="Proteomes" id="UP000287033">
    <property type="component" value="Unassembled WGS sequence"/>
</dbReference>
<name>A0A401SHJ5_CHIPU</name>
<dbReference type="EMBL" id="BEZZ01000268">
    <property type="protein sequence ID" value="GCC29823.1"/>
    <property type="molecule type" value="Genomic_DNA"/>
</dbReference>
<feature type="compositionally biased region" description="Basic and acidic residues" evidence="1">
    <location>
        <begin position="47"/>
        <end position="58"/>
    </location>
</feature>
<proteinExistence type="predicted"/>
<accession>A0A401SHJ5</accession>
<protein>
    <submittedName>
        <fullName evidence="2">Uncharacterized protein</fullName>
    </submittedName>
</protein>
<evidence type="ECO:0000313" key="2">
    <source>
        <dbReference type="EMBL" id="GCC29823.1"/>
    </source>
</evidence>
<dbReference type="AlphaFoldDB" id="A0A401SHJ5"/>
<sequence>MDAFSTVRSSAAPIAQREGEGAILAPRLQRQSSKMAGVLRGSAPHRRPIDTSRHRATPERPAGSTRPSGTLIGRFRGAAALRLAVRRCPSAPPGARFERGFEISKVKGYGRRLNWRWRKIFFRFGRAVRQVECEGEAVPARVKIGRFIKKKDKSFFKMKTYAQSKTAKSNLLVHGLEERRRGRGLVLIDGGVWKVIGAVSRQSEPRQPASVVEVGVVGR</sequence>